<dbReference type="GO" id="GO:0004842">
    <property type="term" value="F:ubiquitin-protein transferase activity"/>
    <property type="evidence" value="ECO:0007669"/>
    <property type="project" value="TreeGrafter"/>
</dbReference>
<evidence type="ECO:0000259" key="6">
    <source>
        <dbReference type="Pfam" id="PF02838"/>
    </source>
</evidence>
<feature type="repeat" description="ANK" evidence="5">
    <location>
        <begin position="51"/>
        <end position="83"/>
    </location>
</feature>
<dbReference type="GO" id="GO:0031436">
    <property type="term" value="C:BRCA1-BARD1 complex"/>
    <property type="evidence" value="ECO:0007669"/>
    <property type="project" value="TreeGrafter"/>
</dbReference>
<dbReference type="GO" id="GO:0016798">
    <property type="term" value="F:hydrolase activity, acting on glycosyl bonds"/>
    <property type="evidence" value="ECO:0007669"/>
    <property type="project" value="UniProtKB-KW"/>
</dbReference>
<dbReference type="EnsemblMetazoa" id="SMAR002948-RA">
    <property type="protein sequence ID" value="SMAR002948-PA"/>
    <property type="gene ID" value="SMAR002948"/>
</dbReference>
<dbReference type="PROSITE" id="PS50088">
    <property type="entry name" value="ANK_REPEAT"/>
    <property type="match status" value="3"/>
</dbReference>
<dbReference type="InterPro" id="IPR029018">
    <property type="entry name" value="Hex-like_dom2"/>
</dbReference>
<dbReference type="InterPro" id="IPR015882">
    <property type="entry name" value="HEX_bac_N"/>
</dbReference>
<dbReference type="OMA" id="MWPIFQE"/>
<reference evidence="8" key="1">
    <citation type="submission" date="2011-05" db="EMBL/GenBank/DDBJ databases">
        <authorList>
            <person name="Richards S.R."/>
            <person name="Qu J."/>
            <person name="Jiang H."/>
            <person name="Jhangiani S.N."/>
            <person name="Agravi P."/>
            <person name="Goodspeed R."/>
            <person name="Gross S."/>
            <person name="Mandapat C."/>
            <person name="Jackson L."/>
            <person name="Mathew T."/>
            <person name="Pu L."/>
            <person name="Thornton R."/>
            <person name="Saada N."/>
            <person name="Wilczek-Boney K.B."/>
            <person name="Lee S."/>
            <person name="Kovar C."/>
            <person name="Wu Y."/>
            <person name="Scherer S.E."/>
            <person name="Worley K.C."/>
            <person name="Muzny D.M."/>
            <person name="Gibbs R."/>
        </authorList>
    </citation>
    <scope>NUCLEOTIDE SEQUENCE</scope>
    <source>
        <strain evidence="8">Brora</strain>
    </source>
</reference>
<name>T1IPJ6_STRMM</name>
<dbReference type="HOGENOM" id="CLU_007716_0_0_1"/>
<dbReference type="PANTHER" id="PTHR24171:SF11">
    <property type="entry name" value="26S PROTEASOME NON-ATPASE REGULATORY SUBUNIT 10"/>
    <property type="match status" value="1"/>
</dbReference>
<dbReference type="SUPFAM" id="SSF51445">
    <property type="entry name" value="(Trans)glycosidases"/>
    <property type="match status" value="1"/>
</dbReference>
<keyword evidence="4" id="KW-0326">Glycosidase</keyword>
<dbReference type="InterPro" id="IPR036770">
    <property type="entry name" value="Ankyrin_rpt-contain_sf"/>
</dbReference>
<dbReference type="PANTHER" id="PTHR24171">
    <property type="entry name" value="ANKYRIN REPEAT DOMAIN-CONTAINING PROTEIN 39-RELATED"/>
    <property type="match status" value="1"/>
</dbReference>
<keyword evidence="2" id="KW-0378">Hydrolase</keyword>
<keyword evidence="3 5" id="KW-0040">ANK repeat</keyword>
<feature type="domain" description="Beta-hexosaminidase bacterial type N-terminal" evidence="6">
    <location>
        <begin position="292"/>
        <end position="426"/>
    </location>
</feature>
<organism evidence="7 8">
    <name type="scientific">Strigamia maritima</name>
    <name type="common">European centipede</name>
    <name type="synonym">Geophilus maritimus</name>
    <dbReference type="NCBI Taxonomy" id="126957"/>
    <lineage>
        <taxon>Eukaryota</taxon>
        <taxon>Metazoa</taxon>
        <taxon>Ecdysozoa</taxon>
        <taxon>Arthropoda</taxon>
        <taxon>Myriapoda</taxon>
        <taxon>Chilopoda</taxon>
        <taxon>Pleurostigmophora</taxon>
        <taxon>Geophilomorpha</taxon>
        <taxon>Linotaeniidae</taxon>
        <taxon>Strigamia</taxon>
    </lineage>
</organism>
<evidence type="ECO:0000256" key="3">
    <source>
        <dbReference type="ARBA" id="ARBA00023043"/>
    </source>
</evidence>
<evidence type="ECO:0000256" key="2">
    <source>
        <dbReference type="ARBA" id="ARBA00022801"/>
    </source>
</evidence>
<dbReference type="SMART" id="SM00248">
    <property type="entry name" value="ANK"/>
    <property type="match status" value="4"/>
</dbReference>
<evidence type="ECO:0000256" key="4">
    <source>
        <dbReference type="ARBA" id="ARBA00023295"/>
    </source>
</evidence>
<evidence type="ECO:0000313" key="7">
    <source>
        <dbReference type="EnsemblMetazoa" id="SMAR002948-PA"/>
    </source>
</evidence>
<dbReference type="STRING" id="126957.T1IPJ6"/>
<dbReference type="GO" id="GO:0070531">
    <property type="term" value="C:BRCA1-A complex"/>
    <property type="evidence" value="ECO:0007669"/>
    <property type="project" value="TreeGrafter"/>
</dbReference>
<sequence length="875" mass="97822">MLKEVTDNVISAIQQGRADVVRSLISLSGSDDNSTENVFRTNMFINDLVTEEGTLLHLATKLNQTDIVRLLLLAGADPGVQNNYLQNSIELAKTSQMEAVYMEDLLKATADENIGRICQLIAAGVDVNCIDNPKSGNTALHWAATFASKDVVKCLLDRGANINAVNNCGVTPLHDAVHRSDLDMINELMMNGADPHIKASKGKFANKTPLDLAATSHNVLALINSCFKNGDVTCDGELLSDSANSLESLISVGRETTGRLSSTSLVTKEELNDDVHVEASSLVAIEQKLNFLWPKPQMISQCEQPEFKLKEIIHVYIIPGSDSNFLHDILSVWKLTQCKLEKLGCKFNLEGLLLKNKDDDENWLSIHINSKLFRSLHSYKLRINSNKVSIVASDRNGFHNALATLLQLVRLFSQEQVIPQLIINDWPSTLHRGALIDMTSNRRVLTLESMLNFVQVISHLKMNQLYFYTQFNDETSGLSYSSRDLTTLDHFCYQNCIQMIPSIDINQDAFHLDEFVAFLHEYLSHFSDISFLLLGPKLTSFLFVESLLSDVTSVFHLPNNITLIFCVGVVNPVLMQSLPENTLLLNYNSQVNAELQNSCQMAQQNGISFGILTRTSTSESLTGLPDVSNVTNLEAAKYSDHGIAFVNGDWEEHAFPLPDVFYWPSLVVAAALAWNSNIQLDDPKTILGDVLNFHVFEDESKQMGNLLLSLGRSEWQFEQISRKENNKCNRTLLLELILAPDDANLEFLTTEMFAKVIRSMKRTHTNLMSINCKPWRDEIEIVVDLIHFGCRLGRSLVRVGQNPNATGIAVINLGIANLLPTTRTDLANKLLGLIEQFRDVWLERNLENGLERAVKPLSDLLEKLFPENQNSISHV</sequence>
<dbReference type="GO" id="GO:0085020">
    <property type="term" value="P:protein K6-linked ubiquitination"/>
    <property type="evidence" value="ECO:0007669"/>
    <property type="project" value="TreeGrafter"/>
</dbReference>
<dbReference type="Gene3D" id="3.30.379.10">
    <property type="entry name" value="Chitobiase/beta-hexosaminidase domain 2-like"/>
    <property type="match status" value="1"/>
</dbReference>
<accession>T1IPJ6</accession>
<dbReference type="EMBL" id="JH431263">
    <property type="status" value="NOT_ANNOTATED_CDS"/>
    <property type="molecule type" value="Genomic_DNA"/>
</dbReference>
<dbReference type="Gene3D" id="3.20.20.80">
    <property type="entry name" value="Glycosidases"/>
    <property type="match status" value="1"/>
</dbReference>
<evidence type="ECO:0000256" key="5">
    <source>
        <dbReference type="PROSITE-ProRule" id="PRU00023"/>
    </source>
</evidence>
<reference evidence="7" key="2">
    <citation type="submission" date="2015-02" db="UniProtKB">
        <authorList>
            <consortium name="EnsemblMetazoa"/>
        </authorList>
    </citation>
    <scope>IDENTIFICATION</scope>
</reference>
<dbReference type="SUPFAM" id="SSF48403">
    <property type="entry name" value="Ankyrin repeat"/>
    <property type="match status" value="1"/>
</dbReference>
<dbReference type="Proteomes" id="UP000014500">
    <property type="component" value="Unassembled WGS sequence"/>
</dbReference>
<keyword evidence="1" id="KW-0677">Repeat</keyword>
<dbReference type="SUPFAM" id="SSF55545">
    <property type="entry name" value="beta-N-acetylhexosaminidase-like domain"/>
    <property type="match status" value="1"/>
</dbReference>
<protein>
    <recommendedName>
        <fullName evidence="6">Beta-hexosaminidase bacterial type N-terminal domain-containing protein</fullName>
    </recommendedName>
</protein>
<evidence type="ECO:0000256" key="1">
    <source>
        <dbReference type="ARBA" id="ARBA00022737"/>
    </source>
</evidence>
<dbReference type="AlphaFoldDB" id="T1IPJ6"/>
<proteinExistence type="predicted"/>
<feature type="repeat" description="ANK" evidence="5">
    <location>
        <begin position="168"/>
        <end position="200"/>
    </location>
</feature>
<dbReference type="Pfam" id="PF00023">
    <property type="entry name" value="Ank"/>
    <property type="match status" value="1"/>
</dbReference>
<dbReference type="Gene3D" id="1.25.40.20">
    <property type="entry name" value="Ankyrin repeat-containing domain"/>
    <property type="match status" value="2"/>
</dbReference>
<dbReference type="InterPro" id="IPR017853">
    <property type="entry name" value="GH"/>
</dbReference>
<dbReference type="Pfam" id="PF12796">
    <property type="entry name" value="Ank_2"/>
    <property type="match status" value="1"/>
</dbReference>
<feature type="repeat" description="ANK" evidence="5">
    <location>
        <begin position="135"/>
        <end position="167"/>
    </location>
</feature>
<dbReference type="PhylomeDB" id="T1IPJ6"/>
<dbReference type="InterPro" id="IPR002110">
    <property type="entry name" value="Ankyrin_rpt"/>
</dbReference>
<dbReference type="eggNOG" id="ENOG502RPUM">
    <property type="taxonomic scope" value="Eukaryota"/>
</dbReference>
<keyword evidence="8" id="KW-1185">Reference proteome</keyword>
<dbReference type="Pfam" id="PF02838">
    <property type="entry name" value="Glyco_hydro_20b"/>
    <property type="match status" value="1"/>
</dbReference>
<dbReference type="PROSITE" id="PS50297">
    <property type="entry name" value="ANK_REP_REGION"/>
    <property type="match status" value="3"/>
</dbReference>
<evidence type="ECO:0000313" key="8">
    <source>
        <dbReference type="Proteomes" id="UP000014500"/>
    </source>
</evidence>